<name>A0A0D7CN54_9ACTN</name>
<feature type="domain" description="Transposase IS701-like DDE" evidence="2">
    <location>
        <begin position="22"/>
        <end position="286"/>
    </location>
</feature>
<gene>
    <name evidence="3" type="ORF">SNA_11580</name>
</gene>
<evidence type="ECO:0000313" key="3">
    <source>
        <dbReference type="EMBL" id="KIZ17638.1"/>
    </source>
</evidence>
<dbReference type="InterPro" id="IPR012337">
    <property type="entry name" value="RNaseH-like_sf"/>
</dbReference>
<dbReference type="InterPro" id="IPR038721">
    <property type="entry name" value="IS701-like_DDE_dom"/>
</dbReference>
<dbReference type="RefSeq" id="WP_030063880.1">
    <property type="nucleotide sequence ID" value="NZ_JRKI01000017.1"/>
</dbReference>
<reference evidence="3 4" key="1">
    <citation type="submission" date="2014-09" db="EMBL/GenBank/DDBJ databases">
        <title>Draft genome sequence of Streptomyces natalensis ATCC 27448, producer of the antifungal pimaricin.</title>
        <authorList>
            <person name="Mendes M.V."/>
            <person name="Beites T."/>
            <person name="Pires S."/>
            <person name="Santos C.L."/>
            <person name="Moradas-Ferreira P."/>
        </authorList>
    </citation>
    <scope>NUCLEOTIDE SEQUENCE [LARGE SCALE GENOMIC DNA]</scope>
    <source>
        <strain evidence="3 4">ATCC 27448</strain>
    </source>
</reference>
<evidence type="ECO:0000256" key="1">
    <source>
        <dbReference type="SAM" id="MobiDB-lite"/>
    </source>
</evidence>
<dbReference type="EMBL" id="JRKI01000017">
    <property type="protein sequence ID" value="KIZ17638.1"/>
    <property type="molecule type" value="Genomic_DNA"/>
</dbReference>
<keyword evidence="4" id="KW-1185">Reference proteome</keyword>
<dbReference type="NCBIfam" id="NF041680">
    <property type="entry name" value="transp_NF041680"/>
    <property type="match status" value="1"/>
</dbReference>
<proteinExistence type="predicted"/>
<sequence length="485" mass="54364">MSLLHHYARREPLEQLSCFRGEFYACLTSRSDALFELADAVLCSDGPVRSLAELSLVGEHRRGHGGLYAALARGRVDACRLRRALAEVPLPRAADGRLVLAVDVTCWLRPDAHTSPDRILCHTYGRGKDQHIPVPGWPYSIICALEPGRSSWTAPLDALRLTPGDDTATITARQLRNLIQRLITAGQWQPGDPDILIVADAGYDAPRLGFLLKDLPVQVLARMRSDRVLRRAVPPRLPHTQGRPPRHGGEFVFGQPDTWGTPDTETVTDTRLYGTARARSWDRLHPKLTHRSSWAAADGILPIVEGTVIRLGISHLPSGATPKPVWLWWSGTDATSADADRLWQAYLRRFDIEHTFRLFKQTLGWTSPKIRTPEAADRWTWLILAAYTQLRLARTLAADLRRPWERPTPPDRLTPARVRRDFRHIRPKASCPAQAPKPSRPGPGRPPGRKNTRPTPRHDVHTPRKTPAAKQPTQKSATPRPRRTG</sequence>
<protein>
    <submittedName>
        <fullName evidence="3">Transposase</fullName>
    </submittedName>
</protein>
<evidence type="ECO:0000259" key="2">
    <source>
        <dbReference type="Pfam" id="PF13546"/>
    </source>
</evidence>
<feature type="region of interest" description="Disordered" evidence="1">
    <location>
        <begin position="235"/>
        <end position="266"/>
    </location>
</feature>
<dbReference type="Gene3D" id="3.90.350.10">
    <property type="entry name" value="Transposase Inhibitor Protein From Tn5, Chain A, domain 1"/>
    <property type="match status" value="1"/>
</dbReference>
<feature type="region of interest" description="Disordered" evidence="1">
    <location>
        <begin position="403"/>
        <end position="485"/>
    </location>
</feature>
<accession>A0A0D7CN54</accession>
<dbReference type="SUPFAM" id="SSF53098">
    <property type="entry name" value="Ribonuclease H-like"/>
    <property type="match status" value="1"/>
</dbReference>
<dbReference type="AlphaFoldDB" id="A0A0D7CN54"/>
<dbReference type="Pfam" id="PF13546">
    <property type="entry name" value="DDE_5"/>
    <property type="match status" value="1"/>
</dbReference>
<comment type="caution">
    <text evidence="3">The sequence shown here is derived from an EMBL/GenBank/DDBJ whole genome shotgun (WGS) entry which is preliminary data.</text>
</comment>
<evidence type="ECO:0000313" key="4">
    <source>
        <dbReference type="Proteomes" id="UP000032458"/>
    </source>
</evidence>
<organism evidence="3 4">
    <name type="scientific">Streptomyces natalensis ATCC 27448</name>
    <dbReference type="NCBI Taxonomy" id="1240678"/>
    <lineage>
        <taxon>Bacteria</taxon>
        <taxon>Bacillati</taxon>
        <taxon>Actinomycetota</taxon>
        <taxon>Actinomycetes</taxon>
        <taxon>Kitasatosporales</taxon>
        <taxon>Streptomycetaceae</taxon>
        <taxon>Streptomyces</taxon>
    </lineage>
</organism>
<dbReference type="Proteomes" id="UP000032458">
    <property type="component" value="Unassembled WGS sequence"/>
</dbReference>
<dbReference type="PATRIC" id="fig|1240678.4.peg.2435"/>